<dbReference type="EMBL" id="JAHOPC010000013">
    <property type="protein sequence ID" value="MBU8868287.1"/>
    <property type="molecule type" value="Genomic_DNA"/>
</dbReference>
<sequence length="504" mass="52154">MKFNSCPGCPPLINELASKTFLPSPPGSSAHVVSSKQPPEIATSREPVNRGVFMSNSKENLDGSVTERNTGIGRRGIFKFLPLATAAAASEGLLVLNAGSAHAAGVGSTVSAATDPSVQYALRANEPVNAKDYGAVGNGIADDSAAISAALRAAGGGSVVLPAGTYLIPSATRLQMLTSYSSLVGDPSGSSVLRFTHPSGGIDVGNGTDFIYQNLIQNLVIDGFNIAQTPLRIRKSEEMGMVNVRVHQAVLAAIETTDTSLFHSTRLQLARTPIGIRTLGYLGTAGLHDGNFYLLDSIVSVEGTGVAHLVVSGVTYVEGVKAGVRFNRPGGPVSVGTIHFRDCYVTSSLNEFSLFKGVAATGVNAAALVATDLNAYLPNVTTPPFVDFRALNNSGSTLRARLTGGTFTLTSLGSGKLVAVHKSQNWFQFFVTLASVTGAATTQFANPYVTGGVALSPLQLVGSGSPEKREMAPVGSTYQNYGGGAGTTFYVKQSGNGSTGWVGK</sequence>
<proteinExistence type="predicted"/>
<organism evidence="3 4">
    <name type="scientific">Paenarthrobacter aromaticivorans</name>
    <dbReference type="NCBI Taxonomy" id="2849150"/>
    <lineage>
        <taxon>Bacteria</taxon>
        <taxon>Bacillati</taxon>
        <taxon>Actinomycetota</taxon>
        <taxon>Actinomycetes</taxon>
        <taxon>Micrococcales</taxon>
        <taxon>Micrococcaceae</taxon>
        <taxon>Paenarthrobacter</taxon>
    </lineage>
</organism>
<evidence type="ECO:0000256" key="1">
    <source>
        <dbReference type="SAM" id="MobiDB-lite"/>
    </source>
</evidence>
<comment type="caution">
    <text evidence="3">The sequence shown here is derived from an EMBL/GenBank/DDBJ whole genome shotgun (WGS) entry which is preliminary data.</text>
</comment>
<dbReference type="InterPro" id="IPR024535">
    <property type="entry name" value="RHGA/B-epi-like_pectate_lyase"/>
</dbReference>
<evidence type="ECO:0000259" key="2">
    <source>
        <dbReference type="Pfam" id="PF12708"/>
    </source>
</evidence>
<dbReference type="Proteomes" id="UP000824166">
    <property type="component" value="Unassembled WGS sequence"/>
</dbReference>
<accession>A0ABS6I9A7</accession>
<dbReference type="GO" id="GO:0016787">
    <property type="term" value="F:hydrolase activity"/>
    <property type="evidence" value="ECO:0007669"/>
    <property type="project" value="UniProtKB-KW"/>
</dbReference>
<feature type="domain" description="Rhamnogalacturonase A/B/Epimerase-like pectate lyase" evidence="2">
    <location>
        <begin position="128"/>
        <end position="211"/>
    </location>
</feature>
<dbReference type="Pfam" id="PF12708">
    <property type="entry name" value="Pect-lyase_RHGA_epim"/>
    <property type="match status" value="1"/>
</dbReference>
<gene>
    <name evidence="3" type="ORF">KSW38_18505</name>
</gene>
<evidence type="ECO:0000313" key="4">
    <source>
        <dbReference type="Proteomes" id="UP000824166"/>
    </source>
</evidence>
<evidence type="ECO:0000313" key="3">
    <source>
        <dbReference type="EMBL" id="MBU8868287.1"/>
    </source>
</evidence>
<feature type="region of interest" description="Disordered" evidence="1">
    <location>
        <begin position="24"/>
        <end position="67"/>
    </location>
</feature>
<protein>
    <submittedName>
        <fullName evidence="3">Glycoside hydrolase family 55 protein</fullName>
    </submittedName>
</protein>
<name>A0ABS6I9A7_9MICC</name>
<keyword evidence="3" id="KW-0378">Hydrolase</keyword>
<keyword evidence="4" id="KW-1185">Reference proteome</keyword>
<reference evidence="3 4" key="1">
    <citation type="submission" date="2021-06" db="EMBL/GenBank/DDBJ databases">
        <authorList>
            <person name="Jeong J.W."/>
        </authorList>
    </citation>
    <scope>NUCLEOTIDE SEQUENCE [LARGE SCALE GENOMIC DNA]</scope>
    <source>
        <strain evidence="3 4">MMS21-TAE1-1</strain>
    </source>
</reference>